<dbReference type="RefSeq" id="WP_014668451.1">
    <property type="nucleotide sequence ID" value="NZ_CP030096.1"/>
</dbReference>
<dbReference type="SUPFAM" id="SSF56529">
    <property type="entry name" value="FAH"/>
    <property type="match status" value="1"/>
</dbReference>
<evidence type="ECO:0000313" key="4">
    <source>
        <dbReference type="Proteomes" id="UP000540079"/>
    </source>
</evidence>
<dbReference type="GO" id="GO:0008704">
    <property type="term" value="F:5-carboxymethyl-2-hydroxymuconate delta-isomerase activity"/>
    <property type="evidence" value="ECO:0007669"/>
    <property type="project" value="InterPro"/>
</dbReference>
<gene>
    <name evidence="3" type="ORF">C2800_10870</name>
</gene>
<evidence type="ECO:0000259" key="2">
    <source>
        <dbReference type="Pfam" id="PF01557"/>
    </source>
</evidence>
<comment type="caution">
    <text evidence="3">The sequence shown here is derived from an EMBL/GenBank/DDBJ whole genome shotgun (WGS) entry which is preliminary data.</text>
</comment>
<dbReference type="AlphaFoldDB" id="A0A849CQ53"/>
<dbReference type="InterPro" id="IPR011234">
    <property type="entry name" value="Fumarylacetoacetase-like_C"/>
</dbReference>
<dbReference type="PANTHER" id="PTHR11820">
    <property type="entry name" value="ACYLPYRUVASE"/>
    <property type="match status" value="1"/>
</dbReference>
<dbReference type="EMBL" id="PPVL01000012">
    <property type="protein sequence ID" value="NNI79909.1"/>
    <property type="molecule type" value="Genomic_DNA"/>
</dbReference>
<proteinExistence type="predicted"/>
<dbReference type="Proteomes" id="UP000540079">
    <property type="component" value="Unassembled WGS sequence"/>
</dbReference>
<reference evidence="3 4" key="1">
    <citation type="journal article" date="2018" name="Front. Microbiol.">
        <title>Genetic and Phylogenetic Characteristics of Pasteurella multocida Isolates From Different Host Species.</title>
        <authorList>
            <person name="Peng Z."/>
            <person name="Liang W."/>
            <person name="Wang F."/>
            <person name="Xu Z."/>
            <person name="Xie Z."/>
            <person name="Lian Z."/>
            <person name="Hua L."/>
            <person name="Zhou R."/>
            <person name="Chen H."/>
            <person name="Wu B."/>
        </authorList>
    </citation>
    <scope>NUCLEOTIDE SEQUENCE [LARGE SCALE GENOMIC DNA]</scope>
    <source>
        <strain evidence="3 4">HNA06</strain>
    </source>
</reference>
<dbReference type="Pfam" id="PF01557">
    <property type="entry name" value="FAA_hydrolase"/>
    <property type="match status" value="1"/>
</dbReference>
<keyword evidence="1" id="KW-0479">Metal-binding</keyword>
<dbReference type="Gene3D" id="3.90.850.10">
    <property type="entry name" value="Fumarylacetoacetase-like, C-terminal domain"/>
    <property type="match status" value="1"/>
</dbReference>
<dbReference type="InterPro" id="IPR012686">
    <property type="entry name" value="HPA_isomer/decarb_N"/>
</dbReference>
<name>A0A849CQ53_PASMD</name>
<feature type="domain" description="Fumarylacetoacetase-like C-terminal" evidence="2">
    <location>
        <begin position="19"/>
        <end position="222"/>
    </location>
</feature>
<organism evidence="3 4">
    <name type="scientific">Pasteurella multocida</name>
    <dbReference type="NCBI Taxonomy" id="747"/>
    <lineage>
        <taxon>Bacteria</taxon>
        <taxon>Pseudomonadati</taxon>
        <taxon>Pseudomonadota</taxon>
        <taxon>Gammaproteobacteria</taxon>
        <taxon>Pasteurellales</taxon>
        <taxon>Pasteurellaceae</taxon>
        <taxon>Pasteurella</taxon>
    </lineage>
</organism>
<dbReference type="PANTHER" id="PTHR11820:SF114">
    <property type="entry name" value="4-HYDROXYPHENYLACETATE CATABOLISM PROTEIN"/>
    <property type="match status" value="1"/>
</dbReference>
<dbReference type="NCBIfam" id="TIGR02305">
    <property type="entry name" value="HpaG-N-term"/>
    <property type="match status" value="1"/>
</dbReference>
<evidence type="ECO:0000313" key="3">
    <source>
        <dbReference type="EMBL" id="NNI79909.1"/>
    </source>
</evidence>
<accession>A0A849CQ53</accession>
<dbReference type="GO" id="GO:0018800">
    <property type="term" value="F:5-oxopent-3-ene-1,2,5-tricarboxylate decarboxylase activity"/>
    <property type="evidence" value="ECO:0007669"/>
    <property type="project" value="InterPro"/>
</dbReference>
<sequence length="224" mass="24535">MSVSLAKQITQLNTAHKPTVFVIALNSTQLLQRCQAQFEQAPYQALPKTPVIYVLPEATHNRSGANVSLPAGKKQLRMEPHLAVVFGRDTSRVCVEQAMHYVSGYLPVALYSLPHDSYYRPDIEGRCQEGFCVLGQEVLKSAVKNPTELTVNVAINGAVKKHYVHLAMKHSIPELISFLSQFIAFKAGDILLTGTEDMPLLVGAGDQVSVEFAQLGCLTNTVTE</sequence>
<protein>
    <submittedName>
        <fullName evidence="3">Protein HpaG</fullName>
    </submittedName>
</protein>
<dbReference type="InterPro" id="IPR036663">
    <property type="entry name" value="Fumarylacetoacetase_C_sf"/>
</dbReference>
<dbReference type="GO" id="GO:0046872">
    <property type="term" value="F:metal ion binding"/>
    <property type="evidence" value="ECO:0007669"/>
    <property type="project" value="UniProtKB-KW"/>
</dbReference>
<evidence type="ECO:0000256" key="1">
    <source>
        <dbReference type="ARBA" id="ARBA00022723"/>
    </source>
</evidence>